<dbReference type="Proteomes" id="UP000524404">
    <property type="component" value="Unassembled WGS sequence"/>
</dbReference>
<comment type="caution">
    <text evidence="2">The sequence shown here is derived from an EMBL/GenBank/DDBJ whole genome shotgun (WGS) entry which is preliminary data.</text>
</comment>
<evidence type="ECO:0000313" key="2">
    <source>
        <dbReference type="EMBL" id="MBB6002949.1"/>
    </source>
</evidence>
<keyword evidence="1" id="KW-0812">Transmembrane</keyword>
<keyword evidence="1" id="KW-0472">Membrane</keyword>
<name>A0A841ENH6_9BACT</name>
<feature type="transmembrane region" description="Helical" evidence="1">
    <location>
        <begin position="63"/>
        <end position="83"/>
    </location>
</feature>
<dbReference type="EMBL" id="JACHKT010000009">
    <property type="protein sequence ID" value="MBB6002949.1"/>
    <property type="molecule type" value="Genomic_DNA"/>
</dbReference>
<dbReference type="RefSeq" id="WP_184132942.1">
    <property type="nucleotide sequence ID" value="NZ_JACHKT010000009.1"/>
</dbReference>
<accession>A0A841ENH6</accession>
<reference evidence="2 3" key="1">
    <citation type="submission" date="2020-08" db="EMBL/GenBank/DDBJ databases">
        <title>Functional genomics of gut bacteria from endangered species of beetles.</title>
        <authorList>
            <person name="Carlos-Shanley C."/>
        </authorList>
    </citation>
    <scope>NUCLEOTIDE SEQUENCE [LARGE SCALE GENOMIC DNA]</scope>
    <source>
        <strain evidence="2 3">S00070</strain>
    </source>
</reference>
<keyword evidence="3" id="KW-1185">Reference proteome</keyword>
<evidence type="ECO:0000313" key="3">
    <source>
        <dbReference type="Proteomes" id="UP000524404"/>
    </source>
</evidence>
<evidence type="ECO:0000256" key="1">
    <source>
        <dbReference type="SAM" id="Phobius"/>
    </source>
</evidence>
<feature type="transmembrane region" description="Helical" evidence="1">
    <location>
        <begin position="35"/>
        <end position="57"/>
    </location>
</feature>
<feature type="transmembrane region" description="Helical" evidence="1">
    <location>
        <begin position="6"/>
        <end position="23"/>
    </location>
</feature>
<protein>
    <submittedName>
        <fullName evidence="2">Uncharacterized protein</fullName>
    </submittedName>
</protein>
<feature type="transmembrane region" description="Helical" evidence="1">
    <location>
        <begin position="95"/>
        <end position="112"/>
    </location>
</feature>
<organism evidence="2 3">
    <name type="scientific">Arcicella rosea</name>
    <dbReference type="NCBI Taxonomy" id="502909"/>
    <lineage>
        <taxon>Bacteria</taxon>
        <taxon>Pseudomonadati</taxon>
        <taxon>Bacteroidota</taxon>
        <taxon>Cytophagia</taxon>
        <taxon>Cytophagales</taxon>
        <taxon>Flectobacillaceae</taxon>
        <taxon>Arcicella</taxon>
    </lineage>
</organism>
<proteinExistence type="predicted"/>
<keyword evidence="1" id="KW-1133">Transmembrane helix</keyword>
<gene>
    <name evidence="2" type="ORF">HNP25_001601</name>
</gene>
<sequence>MEHLQIILPTVLLLIGFLLKLLIGRKYDLPATIQAICELPVDIVLLSLSFVVAFTIAKVDNQITGLFYCFIGFAVTILNVLLWRMSIDQFLKGTKLWILFLVFNLILSGFAINKSVSLIMETEVIINNSETNSNQK</sequence>
<dbReference type="AlphaFoldDB" id="A0A841ENH6"/>